<proteinExistence type="predicted"/>
<sequence length="62" mass="6825">MDLPLVIQLTNHTFVQANKDTHQIAQYLASIGFSAHNAILSVREDLSDHSVAYLKADDTAQS</sequence>
<reference evidence="1" key="1">
    <citation type="submission" date="2014-09" db="EMBL/GenBank/DDBJ databases">
        <authorList>
            <person name="Magalhaes I.L.F."/>
            <person name="Oliveira U."/>
            <person name="Santos F.R."/>
            <person name="Vidigal T.H.D.A."/>
            <person name="Brescovit A.D."/>
            <person name="Santos A.J."/>
        </authorList>
    </citation>
    <scope>NUCLEOTIDE SEQUENCE</scope>
    <source>
        <tissue evidence="1">Shoot tissue taken approximately 20 cm above the soil surface</tissue>
    </source>
</reference>
<accession>A0A0A9BX78</accession>
<evidence type="ECO:0000313" key="1">
    <source>
        <dbReference type="EMBL" id="JAD65770.1"/>
    </source>
</evidence>
<dbReference type="EMBL" id="GBRH01232125">
    <property type="protein sequence ID" value="JAD65770.1"/>
    <property type="molecule type" value="Transcribed_RNA"/>
</dbReference>
<organism evidence="1">
    <name type="scientific">Arundo donax</name>
    <name type="common">Giant reed</name>
    <name type="synonym">Donax arundinaceus</name>
    <dbReference type="NCBI Taxonomy" id="35708"/>
    <lineage>
        <taxon>Eukaryota</taxon>
        <taxon>Viridiplantae</taxon>
        <taxon>Streptophyta</taxon>
        <taxon>Embryophyta</taxon>
        <taxon>Tracheophyta</taxon>
        <taxon>Spermatophyta</taxon>
        <taxon>Magnoliopsida</taxon>
        <taxon>Liliopsida</taxon>
        <taxon>Poales</taxon>
        <taxon>Poaceae</taxon>
        <taxon>PACMAD clade</taxon>
        <taxon>Arundinoideae</taxon>
        <taxon>Arundineae</taxon>
        <taxon>Arundo</taxon>
    </lineage>
</organism>
<name>A0A0A9BX78_ARUDO</name>
<dbReference type="AlphaFoldDB" id="A0A0A9BX78"/>
<reference evidence="1" key="2">
    <citation type="journal article" date="2015" name="Data Brief">
        <title>Shoot transcriptome of the giant reed, Arundo donax.</title>
        <authorList>
            <person name="Barrero R.A."/>
            <person name="Guerrero F.D."/>
            <person name="Moolhuijzen P."/>
            <person name="Goolsby J.A."/>
            <person name="Tidwell J."/>
            <person name="Bellgard S.E."/>
            <person name="Bellgard M.I."/>
        </authorList>
    </citation>
    <scope>NUCLEOTIDE SEQUENCE</scope>
    <source>
        <tissue evidence="1">Shoot tissue taken approximately 20 cm above the soil surface</tissue>
    </source>
</reference>
<protein>
    <submittedName>
        <fullName evidence="1">Uncharacterized protein</fullName>
    </submittedName>
</protein>